<dbReference type="InterPro" id="IPR051275">
    <property type="entry name" value="Cell_adhesion_signaling"/>
</dbReference>
<reference evidence="9" key="1">
    <citation type="submission" date="2011-05" db="EMBL/GenBank/DDBJ databases">
        <authorList>
            <person name="Richards S.R."/>
            <person name="Qu J."/>
            <person name="Jiang H."/>
            <person name="Jhangiani S.N."/>
            <person name="Agravi P."/>
            <person name="Goodspeed R."/>
            <person name="Gross S."/>
            <person name="Mandapat C."/>
            <person name="Jackson L."/>
            <person name="Mathew T."/>
            <person name="Pu L."/>
            <person name="Thornton R."/>
            <person name="Saada N."/>
            <person name="Wilczek-Boney K.B."/>
            <person name="Lee S."/>
            <person name="Kovar C."/>
            <person name="Wu Y."/>
            <person name="Scherer S.E."/>
            <person name="Worley K.C."/>
            <person name="Muzny D.M."/>
            <person name="Gibbs R."/>
        </authorList>
    </citation>
    <scope>NUCLEOTIDE SEQUENCE</scope>
    <source>
        <strain evidence="9">Brora</strain>
    </source>
</reference>
<evidence type="ECO:0000256" key="3">
    <source>
        <dbReference type="ARBA" id="ARBA00023157"/>
    </source>
</evidence>
<feature type="compositionally biased region" description="Acidic residues" evidence="6">
    <location>
        <begin position="453"/>
        <end position="484"/>
    </location>
</feature>
<name>T1JN71_STRMM</name>
<dbReference type="STRING" id="126957.T1JN71"/>
<evidence type="ECO:0000256" key="2">
    <source>
        <dbReference type="ARBA" id="ARBA00023136"/>
    </source>
</evidence>
<keyword evidence="3" id="KW-1015">Disulfide bond</keyword>
<dbReference type="GO" id="GO:0005911">
    <property type="term" value="C:cell-cell junction"/>
    <property type="evidence" value="ECO:0007669"/>
    <property type="project" value="TreeGrafter"/>
</dbReference>
<dbReference type="InterPro" id="IPR036179">
    <property type="entry name" value="Ig-like_dom_sf"/>
</dbReference>
<dbReference type="PANTHER" id="PTHR11640:SF31">
    <property type="entry name" value="IRREGULAR CHIASM C-ROUGHEST PROTEIN-RELATED"/>
    <property type="match status" value="1"/>
</dbReference>
<dbReference type="AlphaFoldDB" id="T1JN71"/>
<dbReference type="Proteomes" id="UP000014500">
    <property type="component" value="Unassembled WGS sequence"/>
</dbReference>
<evidence type="ECO:0000256" key="6">
    <source>
        <dbReference type="SAM" id="MobiDB-lite"/>
    </source>
</evidence>
<feature type="domain" description="Ig-like" evidence="7">
    <location>
        <begin position="221"/>
        <end position="301"/>
    </location>
</feature>
<accession>T1JN71</accession>
<feature type="compositionally biased region" description="Acidic residues" evidence="6">
    <location>
        <begin position="519"/>
        <end position="528"/>
    </location>
</feature>
<feature type="domain" description="Ig-like" evidence="7">
    <location>
        <begin position="306"/>
        <end position="403"/>
    </location>
</feature>
<sequence>QFQLQSVHTSPTELPGSSTITHYPSTAIKNSELIVTCNTEYLGSPPATKYRWYSNEIELTDETSKKIHIKNITAQVSNFTCAAVNEIGSGEPGHITLTVLAPPMFITRLPDTFPVSDKATSVSLTCQVECSPSCLVFWLKDGQILTSTNPLYQMRVEFAGPDYKTNVVGSVISTLFFNLTAWPDGHLRKEVDDASYSCMSSSNGINRGVTSSTKFHVEYPPENVVLSRKEMDITEWSILYNITCNADGSPEPSYEWSHNNKVLSSYKFLYTNYPLSRNDSGNYECVASNKYGSASSTVFINVMYEPTCEIVRIEDENYVVLTCRVIDTNPHDISYNWMVDNDSPTNMMNVNEEGNSLSFSKDRMDSNYGKFLCAVRNFVGESNCTLILMPIDQDKEPEHETVTDRSETEPERSEIEPEQSEIEPEQSEIEPEQSEIEPEQSGTEFEQSGTEPEISETEPEITETESEITETEPEISETEPEITESEPKISETTETEISETETEISETETEISKTKPEEIETEPEEIETEPEKSAEKSDRDKGSSALSSKKSK</sequence>
<evidence type="ECO:0000256" key="1">
    <source>
        <dbReference type="ARBA" id="ARBA00004479"/>
    </source>
</evidence>
<dbReference type="PROSITE" id="PS50835">
    <property type="entry name" value="IG_LIKE"/>
    <property type="match status" value="4"/>
</dbReference>
<feature type="compositionally biased region" description="Low complexity" evidence="6">
    <location>
        <begin position="543"/>
        <end position="552"/>
    </location>
</feature>
<feature type="compositionally biased region" description="Acidic residues" evidence="6">
    <location>
        <begin position="493"/>
        <end position="509"/>
    </location>
</feature>
<dbReference type="Gene3D" id="2.60.40.10">
    <property type="entry name" value="Immunoglobulins"/>
    <property type="match status" value="4"/>
</dbReference>
<dbReference type="PANTHER" id="PTHR11640">
    <property type="entry name" value="NEPHRIN"/>
    <property type="match status" value="1"/>
</dbReference>
<keyword evidence="2" id="KW-0472">Membrane</keyword>
<evidence type="ECO:0000256" key="5">
    <source>
        <dbReference type="ARBA" id="ARBA00023319"/>
    </source>
</evidence>
<evidence type="ECO:0000313" key="8">
    <source>
        <dbReference type="EnsemblMetazoa" id="SMAR015300-PA"/>
    </source>
</evidence>
<dbReference type="GO" id="GO:0050839">
    <property type="term" value="F:cell adhesion molecule binding"/>
    <property type="evidence" value="ECO:0007669"/>
    <property type="project" value="TreeGrafter"/>
</dbReference>
<dbReference type="InterPro" id="IPR003599">
    <property type="entry name" value="Ig_sub"/>
</dbReference>
<dbReference type="EnsemblMetazoa" id="SMAR015300-RA">
    <property type="protein sequence ID" value="SMAR015300-PA"/>
    <property type="gene ID" value="SMAR015300"/>
</dbReference>
<dbReference type="GO" id="GO:0005886">
    <property type="term" value="C:plasma membrane"/>
    <property type="evidence" value="ECO:0007669"/>
    <property type="project" value="TreeGrafter"/>
</dbReference>
<evidence type="ECO:0000313" key="9">
    <source>
        <dbReference type="Proteomes" id="UP000014500"/>
    </source>
</evidence>
<dbReference type="EMBL" id="JH431647">
    <property type="status" value="NOT_ANNOTATED_CDS"/>
    <property type="molecule type" value="Genomic_DNA"/>
</dbReference>
<keyword evidence="4" id="KW-0325">Glycoprotein</keyword>
<comment type="subcellular location">
    <subcellularLocation>
        <location evidence="1">Membrane</location>
        <topology evidence="1">Single-pass type I membrane protein</topology>
    </subcellularLocation>
</comment>
<proteinExistence type="predicted"/>
<feature type="compositionally biased region" description="Basic and acidic residues" evidence="6">
    <location>
        <begin position="392"/>
        <end position="415"/>
    </location>
</feature>
<dbReference type="InterPro" id="IPR013783">
    <property type="entry name" value="Ig-like_fold"/>
</dbReference>
<dbReference type="HOGENOM" id="CLU_493994_0_0_1"/>
<keyword evidence="9" id="KW-1185">Reference proteome</keyword>
<reference evidence="8" key="2">
    <citation type="submission" date="2015-02" db="UniProtKB">
        <authorList>
            <consortium name="EnsemblMetazoa"/>
        </authorList>
    </citation>
    <scope>IDENTIFICATION</scope>
</reference>
<evidence type="ECO:0000256" key="4">
    <source>
        <dbReference type="ARBA" id="ARBA00023180"/>
    </source>
</evidence>
<keyword evidence="5" id="KW-0393">Immunoglobulin domain</keyword>
<evidence type="ECO:0000259" key="7">
    <source>
        <dbReference type="PROSITE" id="PS50835"/>
    </source>
</evidence>
<protein>
    <recommendedName>
        <fullName evidence="7">Ig-like domain-containing protein</fullName>
    </recommendedName>
</protein>
<dbReference type="eggNOG" id="KOG3515">
    <property type="taxonomic scope" value="Eukaryota"/>
</dbReference>
<dbReference type="PhylomeDB" id="T1JN71"/>
<organism evidence="8 9">
    <name type="scientific">Strigamia maritima</name>
    <name type="common">European centipede</name>
    <name type="synonym">Geophilus maritimus</name>
    <dbReference type="NCBI Taxonomy" id="126957"/>
    <lineage>
        <taxon>Eukaryota</taxon>
        <taxon>Metazoa</taxon>
        <taxon>Ecdysozoa</taxon>
        <taxon>Arthropoda</taxon>
        <taxon>Myriapoda</taxon>
        <taxon>Chilopoda</taxon>
        <taxon>Pleurostigmophora</taxon>
        <taxon>Geophilomorpha</taxon>
        <taxon>Linotaeniidae</taxon>
        <taxon>Strigamia</taxon>
    </lineage>
</organism>
<dbReference type="InterPro" id="IPR007110">
    <property type="entry name" value="Ig-like_dom"/>
</dbReference>
<feature type="domain" description="Ig-like" evidence="7">
    <location>
        <begin position="102"/>
        <end position="216"/>
    </location>
</feature>
<feature type="region of interest" description="Disordered" evidence="6">
    <location>
        <begin position="390"/>
        <end position="552"/>
    </location>
</feature>
<feature type="compositionally biased region" description="Acidic residues" evidence="6">
    <location>
        <begin position="416"/>
        <end position="438"/>
    </location>
</feature>
<feature type="domain" description="Ig-like" evidence="7">
    <location>
        <begin position="15"/>
        <end position="98"/>
    </location>
</feature>
<dbReference type="Pfam" id="PF13895">
    <property type="entry name" value="Ig_2"/>
    <property type="match status" value="1"/>
</dbReference>
<dbReference type="GO" id="GO:0098609">
    <property type="term" value="P:cell-cell adhesion"/>
    <property type="evidence" value="ECO:0007669"/>
    <property type="project" value="TreeGrafter"/>
</dbReference>
<dbReference type="SUPFAM" id="SSF48726">
    <property type="entry name" value="Immunoglobulin"/>
    <property type="match status" value="4"/>
</dbReference>
<dbReference type="SMART" id="SM00409">
    <property type="entry name" value="IG"/>
    <property type="match status" value="2"/>
</dbReference>
<feature type="compositionally biased region" description="Basic and acidic residues" evidence="6">
    <location>
        <begin position="529"/>
        <end position="542"/>
    </location>
</feature>